<evidence type="ECO:0000256" key="7">
    <source>
        <dbReference type="ARBA" id="ARBA00023002"/>
    </source>
</evidence>
<evidence type="ECO:0000256" key="10">
    <source>
        <dbReference type="ARBA" id="ARBA00059922"/>
    </source>
</evidence>
<evidence type="ECO:0000256" key="4">
    <source>
        <dbReference type="ARBA" id="ARBA00022490"/>
    </source>
</evidence>
<evidence type="ECO:0000256" key="2">
    <source>
        <dbReference type="ARBA" id="ARBA00004496"/>
    </source>
</evidence>
<dbReference type="InterPro" id="IPR026992">
    <property type="entry name" value="DIOX_N"/>
</dbReference>
<dbReference type="InterPro" id="IPR050295">
    <property type="entry name" value="Plant_2OG-oxidoreductases"/>
</dbReference>
<dbReference type="GO" id="GO:0003676">
    <property type="term" value="F:nucleic acid binding"/>
    <property type="evidence" value="ECO:0007669"/>
    <property type="project" value="InterPro"/>
</dbReference>
<dbReference type="EMBL" id="CP133612">
    <property type="protein sequence ID" value="WMV11151.1"/>
    <property type="molecule type" value="Genomic_DNA"/>
</dbReference>
<evidence type="ECO:0000256" key="8">
    <source>
        <dbReference type="ARBA" id="ARBA00023004"/>
    </source>
</evidence>
<feature type="domain" description="Fe2OG dioxygenase" evidence="11">
    <location>
        <begin position="201"/>
        <end position="300"/>
    </location>
</feature>
<dbReference type="InterPro" id="IPR044730">
    <property type="entry name" value="RNase_H-like_dom_plant"/>
</dbReference>
<dbReference type="PANTHER" id="PTHR47991">
    <property type="entry name" value="OXOGLUTARATE/IRON-DEPENDENT DIOXYGENASE"/>
    <property type="match status" value="1"/>
</dbReference>
<proteinExistence type="inferred from homology"/>
<evidence type="ECO:0000259" key="11">
    <source>
        <dbReference type="PROSITE" id="PS51471"/>
    </source>
</evidence>
<protein>
    <recommendedName>
        <fullName evidence="11">Fe2OG dioxygenase domain-containing protein</fullName>
    </recommendedName>
</protein>
<sequence>MRESSASANGSFTSAMTLIEKGLTYVPKRYVLPPSLRPDGTLCNTCLPIVDLSNRQHPLLRSQIIQDVHLACKKFGFFQVVNHGIPLSVMDNAIDAASEFFDLPTQDKRHLLSSNVCDPVRYGTSLNHVKDKVHFWRDFLKHYANPTSTWIDLWPSNPKCYKKKMVNYTMAAQKLQEELMEVIFESLGLNTNYLHEDIAEGSQVMAVNCYPACPEPDLTLGLPPHTDYGMISIILQNHQGLQIMGRDEKWHSVPLIEGALAVLLGDHMEVLTNGIYKSVVHRATVNSEKKRISIVSLHSLALGKKVRPASALVNEQNILSYKEGGFSDFLDFISGEDIVEANIGGVFRNSDGHWILGYCMHIPNTTITEAELKDPDYAYMHMNLHPLQVEIDAQEVITLLSSSKAKYANILSDCRSVLRQLHDPVVTHIYREQHKAADSVAKYGANKALTAMTLFDSPPLFAESMVEADRLGITFCRRTTFCNLPTDSLTSEACSSSNPTMPCPVLPRASLLIILVIANQGRQMHLNFYN</sequence>
<keyword evidence="5" id="KW-0479">Metal-binding</keyword>
<dbReference type="GO" id="GO:0005737">
    <property type="term" value="C:cytoplasm"/>
    <property type="evidence" value="ECO:0007669"/>
    <property type="project" value="UniProtKB-SubCell"/>
</dbReference>
<comment type="similarity">
    <text evidence="3">Belongs to the iron/ascorbate-dependent oxidoreductase family.</text>
</comment>
<dbReference type="InterPro" id="IPR005123">
    <property type="entry name" value="Oxoglu/Fe-dep_dioxygenase_dom"/>
</dbReference>
<dbReference type="CDD" id="cd06222">
    <property type="entry name" value="RNase_H_like"/>
    <property type="match status" value="1"/>
</dbReference>
<dbReference type="InterPro" id="IPR002156">
    <property type="entry name" value="RNaseH_domain"/>
</dbReference>
<dbReference type="PROSITE" id="PS51471">
    <property type="entry name" value="FE2OG_OXY"/>
    <property type="match status" value="1"/>
</dbReference>
<keyword evidence="8" id="KW-0408">Iron</keyword>
<accession>A0AAF0TAA2</accession>
<keyword evidence="13" id="KW-1185">Reference proteome</keyword>
<comment type="function">
    <text evidence="10">Involved in the regulation of shoot development and salicylic acid (SA) homeostasis.</text>
</comment>
<dbReference type="AlphaFoldDB" id="A0AAF0TAA2"/>
<dbReference type="SUPFAM" id="SSF51197">
    <property type="entry name" value="Clavaminate synthase-like"/>
    <property type="match status" value="1"/>
</dbReference>
<keyword evidence="9" id="KW-0539">Nucleus</keyword>
<dbReference type="InterPro" id="IPR044861">
    <property type="entry name" value="IPNS-like_FE2OG_OXY"/>
</dbReference>
<dbReference type="Proteomes" id="UP001234989">
    <property type="component" value="Chromosome 1"/>
</dbReference>
<evidence type="ECO:0000256" key="5">
    <source>
        <dbReference type="ARBA" id="ARBA00022723"/>
    </source>
</evidence>
<keyword evidence="7" id="KW-0560">Oxidoreductase</keyword>
<dbReference type="GO" id="GO:0009805">
    <property type="term" value="P:coumarin biosynthetic process"/>
    <property type="evidence" value="ECO:0007669"/>
    <property type="project" value="UniProtKB-ARBA"/>
</dbReference>
<keyword evidence="6" id="KW-0847">Vitamin C</keyword>
<dbReference type="GO" id="GO:0016706">
    <property type="term" value="F:2-oxoglutarate-dependent dioxygenase activity"/>
    <property type="evidence" value="ECO:0007669"/>
    <property type="project" value="UniProtKB-ARBA"/>
</dbReference>
<dbReference type="GO" id="GO:0046872">
    <property type="term" value="F:metal ion binding"/>
    <property type="evidence" value="ECO:0007669"/>
    <property type="project" value="UniProtKB-KW"/>
</dbReference>
<evidence type="ECO:0000313" key="12">
    <source>
        <dbReference type="EMBL" id="WMV11151.1"/>
    </source>
</evidence>
<dbReference type="GO" id="GO:0002238">
    <property type="term" value="P:response to molecule of fungal origin"/>
    <property type="evidence" value="ECO:0007669"/>
    <property type="project" value="UniProtKB-ARBA"/>
</dbReference>
<gene>
    <name evidence="12" type="ORF">MTR67_004536</name>
</gene>
<dbReference type="GO" id="GO:0004523">
    <property type="term" value="F:RNA-DNA hybrid ribonuclease activity"/>
    <property type="evidence" value="ECO:0007669"/>
    <property type="project" value="InterPro"/>
</dbReference>
<dbReference type="Pfam" id="PF03171">
    <property type="entry name" value="2OG-FeII_Oxy"/>
    <property type="match status" value="1"/>
</dbReference>
<dbReference type="FunFam" id="2.60.120.330:FF:000015">
    <property type="entry name" value="Protein DMR6-LIKE OXYGENASE 1"/>
    <property type="match status" value="1"/>
</dbReference>
<evidence type="ECO:0000256" key="1">
    <source>
        <dbReference type="ARBA" id="ARBA00004123"/>
    </source>
</evidence>
<keyword evidence="4" id="KW-0963">Cytoplasm</keyword>
<organism evidence="12 13">
    <name type="scientific">Solanum verrucosum</name>
    <dbReference type="NCBI Taxonomy" id="315347"/>
    <lineage>
        <taxon>Eukaryota</taxon>
        <taxon>Viridiplantae</taxon>
        <taxon>Streptophyta</taxon>
        <taxon>Embryophyta</taxon>
        <taxon>Tracheophyta</taxon>
        <taxon>Spermatophyta</taxon>
        <taxon>Magnoliopsida</taxon>
        <taxon>eudicotyledons</taxon>
        <taxon>Gunneridae</taxon>
        <taxon>Pentapetalae</taxon>
        <taxon>asterids</taxon>
        <taxon>lamiids</taxon>
        <taxon>Solanales</taxon>
        <taxon>Solanaceae</taxon>
        <taxon>Solanoideae</taxon>
        <taxon>Solaneae</taxon>
        <taxon>Solanum</taxon>
    </lineage>
</organism>
<name>A0AAF0TAA2_SOLVR</name>
<dbReference type="Gene3D" id="3.30.420.10">
    <property type="entry name" value="Ribonuclease H-like superfamily/Ribonuclease H"/>
    <property type="match status" value="1"/>
</dbReference>
<dbReference type="Gene3D" id="2.60.120.330">
    <property type="entry name" value="B-lactam Antibiotic, Isopenicillin N Synthase, Chain"/>
    <property type="match status" value="1"/>
</dbReference>
<dbReference type="GO" id="GO:0005634">
    <property type="term" value="C:nucleus"/>
    <property type="evidence" value="ECO:0007669"/>
    <property type="project" value="UniProtKB-SubCell"/>
</dbReference>
<dbReference type="GO" id="GO:0031418">
    <property type="term" value="F:L-ascorbic acid binding"/>
    <property type="evidence" value="ECO:0007669"/>
    <property type="project" value="UniProtKB-KW"/>
</dbReference>
<dbReference type="Pfam" id="PF13456">
    <property type="entry name" value="RVT_3"/>
    <property type="match status" value="1"/>
</dbReference>
<reference evidence="12" key="1">
    <citation type="submission" date="2023-08" db="EMBL/GenBank/DDBJ databases">
        <title>A de novo genome assembly of Solanum verrucosum Schlechtendal, a Mexican diploid species geographically isolated from the other diploid A-genome species in potato relatives.</title>
        <authorList>
            <person name="Hosaka K."/>
        </authorList>
    </citation>
    <scope>NUCLEOTIDE SEQUENCE</scope>
    <source>
        <tissue evidence="12">Young leaves</tissue>
    </source>
</reference>
<dbReference type="Pfam" id="PF14226">
    <property type="entry name" value="DIOX_N"/>
    <property type="match status" value="1"/>
</dbReference>
<comment type="subcellular location">
    <subcellularLocation>
        <location evidence="2">Cytoplasm</location>
    </subcellularLocation>
    <subcellularLocation>
        <location evidence="1">Nucleus</location>
    </subcellularLocation>
</comment>
<evidence type="ECO:0000256" key="3">
    <source>
        <dbReference type="ARBA" id="ARBA00008056"/>
    </source>
</evidence>
<evidence type="ECO:0000313" key="13">
    <source>
        <dbReference type="Proteomes" id="UP001234989"/>
    </source>
</evidence>
<dbReference type="InterPro" id="IPR036397">
    <property type="entry name" value="RNaseH_sf"/>
</dbReference>
<evidence type="ECO:0000256" key="9">
    <source>
        <dbReference type="ARBA" id="ARBA00023242"/>
    </source>
</evidence>
<evidence type="ECO:0000256" key="6">
    <source>
        <dbReference type="ARBA" id="ARBA00022896"/>
    </source>
</evidence>
<dbReference type="InterPro" id="IPR027443">
    <property type="entry name" value="IPNS-like_sf"/>
</dbReference>